<dbReference type="RefSeq" id="WP_072485781.1">
    <property type="nucleotide sequence ID" value="NZ_CP109381.1"/>
</dbReference>
<evidence type="ECO:0000313" key="1">
    <source>
        <dbReference type="EMBL" id="SFX90611.1"/>
    </source>
</evidence>
<sequence>MTQDVIALTPQMPDTRTLLAGLHAGGPDLLVNRAGDGSVAQLCTAAGQALVSLEAPRYLQVPGEVARLLGPDVRAESPVWWTEARATSSVEGAARLAGSVAGRLVAVHGGTVWPRETGHTDVVTDLADTAADTFPLGVDLLTEKAAVVIQGRPVIAATTWLTDVVRNAARTERELQLVTPPSTRLTFPARTLLDGLPSRWVVSDPECGYYDGLSGAVLHWHNGRFTHTADDRPQIADAFRPRPGTEGERQLLLSIRTVHPADGHLVLGGALEQAWRTLTGAPPAGWATAEPVSVPWSPRQLTDLARTRAQQSLPTWAVAIGTPDHPAIATVRTARTRLGVEEHITLAVGYRADQHTPVDAMPELAGSLAARHNLATMVGQLRTARADLTTPAHHEPPPVPLAFTLGPDAVAELGLDHARRALTDTAPVHLGPATRPALHYTLGDGTDAAAWQRLRQINDYLATSTGGD</sequence>
<dbReference type="STRING" id="1893.SAMN02787144_1007311"/>
<dbReference type="AlphaFoldDB" id="A0A1K2AWS6"/>
<protein>
    <submittedName>
        <fullName evidence="1">Uncharacterized protein</fullName>
    </submittedName>
</protein>
<dbReference type="Pfam" id="PF19674">
    <property type="entry name" value="DUF6177"/>
    <property type="match status" value="1"/>
</dbReference>
<name>A0A1K2AWS6_STRAR</name>
<dbReference type="EMBL" id="FPJO01000007">
    <property type="protein sequence ID" value="SFX90611.1"/>
    <property type="molecule type" value="Genomic_DNA"/>
</dbReference>
<accession>A0A1K2AWS6</accession>
<gene>
    <name evidence="1" type="ORF">SAMN02787144_1007311</name>
</gene>
<organism evidence="1 2">
    <name type="scientific">Streptomyces atratus</name>
    <dbReference type="NCBI Taxonomy" id="1893"/>
    <lineage>
        <taxon>Bacteria</taxon>
        <taxon>Bacillati</taxon>
        <taxon>Actinomycetota</taxon>
        <taxon>Actinomycetes</taxon>
        <taxon>Kitasatosporales</taxon>
        <taxon>Streptomycetaceae</taxon>
        <taxon>Streptomyces</taxon>
    </lineage>
</organism>
<evidence type="ECO:0000313" key="2">
    <source>
        <dbReference type="Proteomes" id="UP000181909"/>
    </source>
</evidence>
<dbReference type="InterPro" id="IPR046175">
    <property type="entry name" value="DUF6177"/>
</dbReference>
<dbReference type="Proteomes" id="UP000181909">
    <property type="component" value="Unassembled WGS sequence"/>
</dbReference>
<reference evidence="1 2" key="1">
    <citation type="submission" date="2016-11" db="EMBL/GenBank/DDBJ databases">
        <authorList>
            <person name="Jaros S."/>
            <person name="Januszkiewicz K."/>
            <person name="Wedrychowicz H."/>
        </authorList>
    </citation>
    <scope>NUCLEOTIDE SEQUENCE [LARGE SCALE GENOMIC DNA]</scope>
    <source>
        <strain evidence="1 2">OK807</strain>
    </source>
</reference>
<proteinExistence type="predicted"/>